<dbReference type="Pfam" id="PF00005">
    <property type="entry name" value="ABC_tran"/>
    <property type="match status" value="1"/>
</dbReference>
<reference evidence="5 6" key="1">
    <citation type="journal article" date="2020" name="Microorganisms">
        <title>Osmotic Adaptation and Compatible Solute Biosynthesis of Phototrophic Bacteria as Revealed from Genome Analyses.</title>
        <authorList>
            <person name="Imhoff J.F."/>
            <person name="Rahn T."/>
            <person name="Kunzel S."/>
            <person name="Keller A."/>
            <person name="Neulinger S.C."/>
        </authorList>
    </citation>
    <scope>NUCLEOTIDE SEQUENCE [LARGE SCALE GENOMIC DNA]</scope>
    <source>
        <strain evidence="5 6">DSM 9895</strain>
    </source>
</reference>
<evidence type="ECO:0000259" key="4">
    <source>
        <dbReference type="PROSITE" id="PS50893"/>
    </source>
</evidence>
<evidence type="ECO:0000313" key="5">
    <source>
        <dbReference type="EMBL" id="MBK1670956.1"/>
    </source>
</evidence>
<organism evidence="5 6">
    <name type="scientific">Rhodovibrio sodomensis</name>
    <dbReference type="NCBI Taxonomy" id="1088"/>
    <lineage>
        <taxon>Bacteria</taxon>
        <taxon>Pseudomonadati</taxon>
        <taxon>Pseudomonadota</taxon>
        <taxon>Alphaproteobacteria</taxon>
        <taxon>Rhodospirillales</taxon>
        <taxon>Rhodovibrionaceae</taxon>
        <taxon>Rhodovibrio</taxon>
    </lineage>
</organism>
<dbReference type="Gene3D" id="3.40.50.300">
    <property type="entry name" value="P-loop containing nucleotide triphosphate hydrolases"/>
    <property type="match status" value="1"/>
</dbReference>
<protein>
    <submittedName>
        <fullName evidence="5">ABC transporter ATP-binding protein</fullName>
    </submittedName>
</protein>
<dbReference type="GO" id="GO:0005524">
    <property type="term" value="F:ATP binding"/>
    <property type="evidence" value="ECO:0007669"/>
    <property type="project" value="UniProtKB-KW"/>
</dbReference>
<keyword evidence="6" id="KW-1185">Reference proteome</keyword>
<evidence type="ECO:0000256" key="1">
    <source>
        <dbReference type="ARBA" id="ARBA00022448"/>
    </source>
</evidence>
<keyword evidence="2" id="KW-0547">Nucleotide-binding</keyword>
<dbReference type="InterPro" id="IPR003593">
    <property type="entry name" value="AAA+_ATPase"/>
</dbReference>
<dbReference type="PROSITE" id="PS50893">
    <property type="entry name" value="ABC_TRANSPORTER_2"/>
    <property type="match status" value="1"/>
</dbReference>
<dbReference type="InterPro" id="IPR027417">
    <property type="entry name" value="P-loop_NTPase"/>
</dbReference>
<dbReference type="InterPro" id="IPR003439">
    <property type="entry name" value="ABC_transporter-like_ATP-bd"/>
</dbReference>
<evidence type="ECO:0000313" key="6">
    <source>
        <dbReference type="Proteomes" id="UP001296873"/>
    </source>
</evidence>
<keyword evidence="1" id="KW-0813">Transport</keyword>
<gene>
    <name evidence="5" type="ORF">CKO28_23375</name>
</gene>
<sequence length="241" mass="25554">MSEETHSDPAARSGQPHLDVEAAAIDLDGRRLLGPISLSVPGGEVVTVMGPSGSGKSSLLAFLTGTLPHGFSAHGRVLIDGADVTAEPPEARRIGILFQDDLLFPHLSVAENLAFGLPPGLGRRQRRQRVYAALKEAELDGFGDRDPATLSGGQRARVALLRTLLAEPRALLLDEPFSKLDAALRGRLRRFVFEHARARGLPILLVTHDPDDAQAAQGPILELGRTADSGPQLVSRGDPGG</sequence>
<evidence type="ECO:0000256" key="2">
    <source>
        <dbReference type="ARBA" id="ARBA00022741"/>
    </source>
</evidence>
<proteinExistence type="predicted"/>
<dbReference type="InterPro" id="IPR017871">
    <property type="entry name" value="ABC_transporter-like_CS"/>
</dbReference>
<dbReference type="PROSITE" id="PS00211">
    <property type="entry name" value="ABC_TRANSPORTER_1"/>
    <property type="match status" value="1"/>
</dbReference>
<dbReference type="Proteomes" id="UP001296873">
    <property type="component" value="Unassembled WGS sequence"/>
</dbReference>
<dbReference type="EMBL" id="NRRL01000131">
    <property type="protein sequence ID" value="MBK1670956.1"/>
    <property type="molecule type" value="Genomic_DNA"/>
</dbReference>
<dbReference type="PANTHER" id="PTHR42781:SF4">
    <property type="entry name" value="SPERMIDINE_PUTRESCINE IMPORT ATP-BINDING PROTEIN POTA"/>
    <property type="match status" value="1"/>
</dbReference>
<dbReference type="PANTHER" id="PTHR42781">
    <property type="entry name" value="SPERMIDINE/PUTRESCINE IMPORT ATP-BINDING PROTEIN POTA"/>
    <property type="match status" value="1"/>
</dbReference>
<dbReference type="SUPFAM" id="SSF52540">
    <property type="entry name" value="P-loop containing nucleoside triphosphate hydrolases"/>
    <property type="match status" value="1"/>
</dbReference>
<dbReference type="InterPro" id="IPR050093">
    <property type="entry name" value="ABC_SmlMolc_Importer"/>
</dbReference>
<dbReference type="SMART" id="SM00382">
    <property type="entry name" value="AAA"/>
    <property type="match status" value="1"/>
</dbReference>
<keyword evidence="3 5" id="KW-0067">ATP-binding</keyword>
<accession>A0ABS1DLR4</accession>
<name>A0ABS1DLR4_9PROT</name>
<feature type="domain" description="ABC transporter" evidence="4">
    <location>
        <begin position="18"/>
        <end position="236"/>
    </location>
</feature>
<evidence type="ECO:0000256" key="3">
    <source>
        <dbReference type="ARBA" id="ARBA00022840"/>
    </source>
</evidence>
<comment type="caution">
    <text evidence="5">The sequence shown here is derived from an EMBL/GenBank/DDBJ whole genome shotgun (WGS) entry which is preliminary data.</text>
</comment>